<dbReference type="SFLD" id="SFLDG01150">
    <property type="entry name" value="Main.1:_Beta-like"/>
    <property type="match status" value="1"/>
</dbReference>
<dbReference type="Proteomes" id="UP000003330">
    <property type="component" value="Unassembled WGS sequence"/>
</dbReference>
<sequence length="203" mass="22953">MKLYYAPGTCALACWISLEWANADYEVEKVTLGSKEYLAINPLGMVPALELEDGQILTQAGAILNFIAKKFPQADLACDDSLLEEFTFNEIMDFLTGDFNPAFWPIFFPKRYTTSQSKEELDRVLEAAYKRVDIAMTHLDKIIGSHQHVYHNKRTVADAYAYVMALWADKTPKSYQDYPNIARFMAAMQADKTVAKVIKASAE</sequence>
<feature type="domain" description="GST C-terminal" evidence="2">
    <location>
        <begin position="81"/>
        <end position="203"/>
    </location>
</feature>
<reference evidence="3 4" key="1">
    <citation type="journal article" date="2014" name="Int. J. Syst. Evol. Microbiol.">
        <title>Phylogenomics and the dynamic genome evolution of the genus Streptococcus.</title>
        <authorList>
            <consortium name="The Broad Institute Genome Sequencing Platform"/>
            <person name="Richards V.P."/>
            <person name="Palmer S.R."/>
            <person name="Pavinski Bitar P.D."/>
            <person name="Qin X."/>
            <person name="Weinstock G.M."/>
            <person name="Highlander S.K."/>
            <person name="Town C.D."/>
            <person name="Burne R.A."/>
            <person name="Stanhope M.J."/>
        </authorList>
    </citation>
    <scope>NUCLEOTIDE SEQUENCE [LARGE SCALE GENOMIC DNA]</scope>
    <source>
        <strain evidence="3 4">707-05</strain>
    </source>
</reference>
<dbReference type="Gene3D" id="3.40.30.10">
    <property type="entry name" value="Glutaredoxin"/>
    <property type="match status" value="1"/>
</dbReference>
<dbReference type="OrthoDB" id="8772754at2"/>
<dbReference type="PANTHER" id="PTHR44051">
    <property type="entry name" value="GLUTATHIONE S-TRANSFERASE-RELATED"/>
    <property type="match status" value="1"/>
</dbReference>
<evidence type="ECO:0000313" key="4">
    <source>
        <dbReference type="Proteomes" id="UP000003330"/>
    </source>
</evidence>
<dbReference type="STRING" id="764299.STRIC_0577"/>
<comment type="caution">
    <text evidence="3">The sequence shown here is derived from an EMBL/GenBank/DDBJ whole genome shotgun (WGS) entry which is preliminary data.</text>
</comment>
<evidence type="ECO:0000259" key="2">
    <source>
        <dbReference type="PROSITE" id="PS50405"/>
    </source>
</evidence>
<feature type="domain" description="GST N-terminal" evidence="1">
    <location>
        <begin position="1"/>
        <end position="75"/>
    </location>
</feature>
<keyword evidence="4" id="KW-1185">Reference proteome</keyword>
<dbReference type="eggNOG" id="COG0625">
    <property type="taxonomic scope" value="Bacteria"/>
</dbReference>
<evidence type="ECO:0000313" key="3">
    <source>
        <dbReference type="EMBL" id="EHI68712.1"/>
    </source>
</evidence>
<dbReference type="InterPro" id="IPR004046">
    <property type="entry name" value="GST_C"/>
</dbReference>
<name>G5K690_9STRE</name>
<dbReference type="InterPro" id="IPR040079">
    <property type="entry name" value="Glutathione_S-Trfase"/>
</dbReference>
<dbReference type="GO" id="GO:0016740">
    <property type="term" value="F:transferase activity"/>
    <property type="evidence" value="ECO:0007669"/>
    <property type="project" value="UniProtKB-KW"/>
</dbReference>
<evidence type="ECO:0000259" key="1">
    <source>
        <dbReference type="PROSITE" id="PS50404"/>
    </source>
</evidence>
<gene>
    <name evidence="3" type="ORF">STRIC_0577</name>
</gene>
<dbReference type="AlphaFoldDB" id="G5K690"/>
<dbReference type="InterPro" id="IPR036282">
    <property type="entry name" value="Glutathione-S-Trfase_C_sf"/>
</dbReference>
<dbReference type="RefSeq" id="WP_008090753.1">
    <property type="nucleotide sequence ID" value="NZ_AEUX02000008.1"/>
</dbReference>
<dbReference type="EMBL" id="AEUX02000008">
    <property type="protein sequence ID" value="EHI68712.1"/>
    <property type="molecule type" value="Genomic_DNA"/>
</dbReference>
<dbReference type="CDD" id="cd03057">
    <property type="entry name" value="GST_N_Beta"/>
    <property type="match status" value="1"/>
</dbReference>
<dbReference type="SFLD" id="SFLDG00358">
    <property type="entry name" value="Main_(cytGST)"/>
    <property type="match status" value="1"/>
</dbReference>
<dbReference type="CDD" id="cd03188">
    <property type="entry name" value="GST_C_Beta"/>
    <property type="match status" value="1"/>
</dbReference>
<dbReference type="SUPFAM" id="SSF47616">
    <property type="entry name" value="GST C-terminal domain-like"/>
    <property type="match status" value="1"/>
</dbReference>
<accession>G5K690</accession>
<dbReference type="InterPro" id="IPR036249">
    <property type="entry name" value="Thioredoxin-like_sf"/>
</dbReference>
<dbReference type="Pfam" id="PF00043">
    <property type="entry name" value="GST_C"/>
    <property type="match status" value="1"/>
</dbReference>
<dbReference type="PANTHER" id="PTHR44051:SF8">
    <property type="entry name" value="GLUTATHIONE S-TRANSFERASE GSTA"/>
    <property type="match status" value="1"/>
</dbReference>
<dbReference type="SFLD" id="SFLDS00019">
    <property type="entry name" value="Glutathione_Transferase_(cytos"/>
    <property type="match status" value="1"/>
</dbReference>
<protein>
    <submittedName>
        <fullName evidence="3">Glutathione S-transferase, N-terminal domain protein</fullName>
    </submittedName>
</protein>
<dbReference type="PROSITE" id="PS50404">
    <property type="entry name" value="GST_NTER"/>
    <property type="match status" value="1"/>
</dbReference>
<dbReference type="InterPro" id="IPR004045">
    <property type="entry name" value="Glutathione_S-Trfase_N"/>
</dbReference>
<dbReference type="InterPro" id="IPR010987">
    <property type="entry name" value="Glutathione-S-Trfase_C-like"/>
</dbReference>
<dbReference type="SUPFAM" id="SSF52833">
    <property type="entry name" value="Thioredoxin-like"/>
    <property type="match status" value="1"/>
</dbReference>
<organism evidence="3 4">
    <name type="scientific">Streptococcus ictaluri 707-05</name>
    <dbReference type="NCBI Taxonomy" id="764299"/>
    <lineage>
        <taxon>Bacteria</taxon>
        <taxon>Bacillati</taxon>
        <taxon>Bacillota</taxon>
        <taxon>Bacilli</taxon>
        <taxon>Lactobacillales</taxon>
        <taxon>Streptococcaceae</taxon>
        <taxon>Streptococcus</taxon>
    </lineage>
</organism>
<dbReference type="Gene3D" id="1.20.1050.10">
    <property type="match status" value="1"/>
</dbReference>
<proteinExistence type="predicted"/>
<dbReference type="PROSITE" id="PS50405">
    <property type="entry name" value="GST_CTER"/>
    <property type="match status" value="1"/>
</dbReference>
<dbReference type="Pfam" id="PF13409">
    <property type="entry name" value="GST_N_2"/>
    <property type="match status" value="1"/>
</dbReference>